<keyword evidence="6" id="KW-0229">DNA integration</keyword>
<dbReference type="InterPro" id="IPR036397">
    <property type="entry name" value="RNaseH_sf"/>
</dbReference>
<keyword evidence="1" id="KW-0645">Protease</keyword>
<dbReference type="InterPro" id="IPR041588">
    <property type="entry name" value="Integrase_H2C2"/>
</dbReference>
<dbReference type="GO" id="GO:0046872">
    <property type="term" value="F:metal ion binding"/>
    <property type="evidence" value="ECO:0007669"/>
    <property type="project" value="UniProtKB-KW"/>
</dbReference>
<dbReference type="GO" id="GO:0006508">
    <property type="term" value="P:proteolysis"/>
    <property type="evidence" value="ECO:0007669"/>
    <property type="project" value="UniProtKB-KW"/>
</dbReference>
<evidence type="ECO:0000256" key="1">
    <source>
        <dbReference type="ARBA" id="ARBA00022670"/>
    </source>
</evidence>
<evidence type="ECO:0000256" key="6">
    <source>
        <dbReference type="ARBA" id="ARBA00022908"/>
    </source>
</evidence>
<keyword evidence="2" id="KW-0479">Metal-binding</keyword>
<evidence type="ECO:0000256" key="7">
    <source>
        <dbReference type="ARBA" id="ARBA00022918"/>
    </source>
</evidence>
<dbReference type="EMBL" id="CP144750">
    <property type="protein sequence ID" value="WVZ80006.1"/>
    <property type="molecule type" value="Genomic_DNA"/>
</dbReference>
<keyword evidence="10" id="KW-0233">DNA recombination</keyword>
<dbReference type="GO" id="GO:0015074">
    <property type="term" value="P:DNA integration"/>
    <property type="evidence" value="ECO:0007669"/>
    <property type="project" value="UniProtKB-KW"/>
</dbReference>
<dbReference type="GO" id="GO:0004190">
    <property type="term" value="F:aspartic-type endopeptidase activity"/>
    <property type="evidence" value="ECO:0007669"/>
    <property type="project" value="UniProtKB-KW"/>
</dbReference>
<name>A0AAQ3X0J2_PASNO</name>
<keyword evidence="4" id="KW-0378">Hydrolase</keyword>
<gene>
    <name evidence="12" type="ORF">U9M48_027524</name>
</gene>
<dbReference type="PANTHER" id="PTHR37984">
    <property type="entry name" value="PROTEIN CBG26694"/>
    <property type="match status" value="1"/>
</dbReference>
<dbReference type="InterPro" id="IPR050951">
    <property type="entry name" value="Retrovirus_Pol_polyprotein"/>
</dbReference>
<dbReference type="Proteomes" id="UP001341281">
    <property type="component" value="Chromosome 06"/>
</dbReference>
<keyword evidence="8" id="KW-0548">Nucleotidyltransferase</keyword>
<evidence type="ECO:0000259" key="11">
    <source>
        <dbReference type="PROSITE" id="PS50994"/>
    </source>
</evidence>
<evidence type="ECO:0000256" key="10">
    <source>
        <dbReference type="ARBA" id="ARBA00023172"/>
    </source>
</evidence>
<evidence type="ECO:0000256" key="8">
    <source>
        <dbReference type="ARBA" id="ARBA00022932"/>
    </source>
</evidence>
<dbReference type="FunFam" id="3.30.420.10:FF:000032">
    <property type="entry name" value="Retrovirus-related Pol polyprotein from transposon 297-like Protein"/>
    <property type="match status" value="1"/>
</dbReference>
<keyword evidence="9" id="KW-0238">DNA-binding</keyword>
<dbReference type="SUPFAM" id="SSF53098">
    <property type="entry name" value="Ribonuclease H-like"/>
    <property type="match status" value="1"/>
</dbReference>
<evidence type="ECO:0000256" key="5">
    <source>
        <dbReference type="ARBA" id="ARBA00022842"/>
    </source>
</evidence>
<dbReference type="GO" id="GO:0003887">
    <property type="term" value="F:DNA-directed DNA polymerase activity"/>
    <property type="evidence" value="ECO:0007669"/>
    <property type="project" value="UniProtKB-KW"/>
</dbReference>
<dbReference type="SUPFAM" id="SSF54160">
    <property type="entry name" value="Chromo domain-like"/>
    <property type="match status" value="1"/>
</dbReference>
<evidence type="ECO:0000313" key="12">
    <source>
        <dbReference type="EMBL" id="WVZ80006.1"/>
    </source>
</evidence>
<dbReference type="InterPro" id="IPR012337">
    <property type="entry name" value="RNaseH-like_sf"/>
</dbReference>
<evidence type="ECO:0000256" key="3">
    <source>
        <dbReference type="ARBA" id="ARBA00022750"/>
    </source>
</evidence>
<dbReference type="GO" id="GO:0006310">
    <property type="term" value="P:DNA recombination"/>
    <property type="evidence" value="ECO:0007669"/>
    <property type="project" value="UniProtKB-KW"/>
</dbReference>
<dbReference type="Pfam" id="PF17921">
    <property type="entry name" value="Integrase_H2C2"/>
    <property type="match status" value="1"/>
</dbReference>
<accession>A0AAQ3X0J2</accession>
<evidence type="ECO:0000256" key="4">
    <source>
        <dbReference type="ARBA" id="ARBA00022801"/>
    </source>
</evidence>
<dbReference type="AlphaFoldDB" id="A0AAQ3X0J2"/>
<dbReference type="InterPro" id="IPR016197">
    <property type="entry name" value="Chromo-like_dom_sf"/>
</dbReference>
<proteinExistence type="predicted"/>
<sequence>MSLSAYEKEYLAILIAIEHWRHYLRSLARLSEQRLHTPWQQKVFTRLLGLQYKVIYKKGTDNKAADALSRYPFQHPECAALSSCEPQWITEINDSYTNDPHSSQLLAQLAVNSNDVHFTLFNGVIRYNGKIWIGNHPALHNKLINAFHSSAIGGHSGVPVTLARLKQLFAWRGMKSAVKSFVQSCQVCQQAKPDRSRSPGLLQPLPVPATVWEIISMDFIEGLPSSGHANCILVVVDLFTKYAHFIALHHPFTASSVARVFHDQVYKHHGLPQAIVSDRDRIFLSRFWQQLFQLADVQLCMSTSYHPQSDGQTERVNQCLETFLRCFVHTCPNKWSSWLPVAQLWYNSSPHSTTGRAPFQLLYGYLPRHFGISDTLVVAPSDLDSWWTERQLMTDATFGHAKTRMKKQADKGRSEREFQVGDWVFLKLQPYVQSSLAPRANQKLAFKFFGPYQILSRVGSVAYKLQLPASAAIHPVFHVSQLKRAVGSGFTASPVLPDPSFEWSIPLQIIGRRTVTRGRDSVPQVLVQWSQMPESLATWEDIEALKQRFPRAGMSGVIRLLKMGGMLASWLGQVQQKKLSLVGRVGPGETGPTIETSLGQSG</sequence>
<keyword evidence="8" id="KW-0239">DNA-directed DNA polymerase</keyword>
<dbReference type="Gene3D" id="1.10.340.70">
    <property type="match status" value="1"/>
</dbReference>
<keyword evidence="8" id="KW-0808">Transferase</keyword>
<dbReference type="PROSITE" id="PS50994">
    <property type="entry name" value="INTEGRASE"/>
    <property type="match status" value="1"/>
</dbReference>
<keyword evidence="5" id="KW-0460">Magnesium</keyword>
<organism evidence="12 13">
    <name type="scientific">Paspalum notatum var. saurae</name>
    <dbReference type="NCBI Taxonomy" id="547442"/>
    <lineage>
        <taxon>Eukaryota</taxon>
        <taxon>Viridiplantae</taxon>
        <taxon>Streptophyta</taxon>
        <taxon>Embryophyta</taxon>
        <taxon>Tracheophyta</taxon>
        <taxon>Spermatophyta</taxon>
        <taxon>Magnoliopsida</taxon>
        <taxon>Liliopsida</taxon>
        <taxon>Poales</taxon>
        <taxon>Poaceae</taxon>
        <taxon>PACMAD clade</taxon>
        <taxon>Panicoideae</taxon>
        <taxon>Andropogonodae</taxon>
        <taxon>Paspaleae</taxon>
        <taxon>Paspalinae</taxon>
        <taxon>Paspalum</taxon>
    </lineage>
</organism>
<feature type="domain" description="Integrase catalytic" evidence="11">
    <location>
        <begin position="202"/>
        <end position="366"/>
    </location>
</feature>
<keyword evidence="3" id="KW-0064">Aspartyl protease</keyword>
<dbReference type="InterPro" id="IPR001584">
    <property type="entry name" value="Integrase_cat-core"/>
</dbReference>
<dbReference type="Pfam" id="PF24626">
    <property type="entry name" value="SH3_Tf2-1"/>
    <property type="match status" value="1"/>
</dbReference>
<dbReference type="PANTHER" id="PTHR37984:SF5">
    <property type="entry name" value="PROTEIN NYNRIN-LIKE"/>
    <property type="match status" value="1"/>
</dbReference>
<evidence type="ECO:0000313" key="13">
    <source>
        <dbReference type="Proteomes" id="UP001341281"/>
    </source>
</evidence>
<reference evidence="12 13" key="1">
    <citation type="submission" date="2024-02" db="EMBL/GenBank/DDBJ databases">
        <title>High-quality chromosome-scale genome assembly of Pensacola bahiagrass (Paspalum notatum Flugge var. saurae).</title>
        <authorList>
            <person name="Vega J.M."/>
            <person name="Podio M."/>
            <person name="Orjuela J."/>
            <person name="Siena L.A."/>
            <person name="Pessino S.C."/>
            <person name="Combes M.C."/>
            <person name="Mariac C."/>
            <person name="Albertini E."/>
            <person name="Pupilli F."/>
            <person name="Ortiz J.P.A."/>
            <person name="Leblanc O."/>
        </authorList>
    </citation>
    <scope>NUCLEOTIDE SEQUENCE [LARGE SCALE GENOMIC DNA]</scope>
    <source>
        <strain evidence="12">R1</strain>
        <tissue evidence="12">Leaf</tissue>
    </source>
</reference>
<dbReference type="InterPro" id="IPR056924">
    <property type="entry name" value="SH3_Tf2-1"/>
</dbReference>
<keyword evidence="13" id="KW-1185">Reference proteome</keyword>
<dbReference type="GO" id="GO:0003964">
    <property type="term" value="F:RNA-directed DNA polymerase activity"/>
    <property type="evidence" value="ECO:0007669"/>
    <property type="project" value="UniProtKB-KW"/>
</dbReference>
<keyword evidence="7" id="KW-0695">RNA-directed DNA polymerase</keyword>
<dbReference type="Gene3D" id="3.30.420.10">
    <property type="entry name" value="Ribonuclease H-like superfamily/Ribonuclease H"/>
    <property type="match status" value="1"/>
</dbReference>
<protein>
    <recommendedName>
        <fullName evidence="11">Integrase catalytic domain-containing protein</fullName>
    </recommendedName>
</protein>
<evidence type="ECO:0000256" key="2">
    <source>
        <dbReference type="ARBA" id="ARBA00022723"/>
    </source>
</evidence>
<evidence type="ECO:0000256" key="9">
    <source>
        <dbReference type="ARBA" id="ARBA00023125"/>
    </source>
</evidence>
<dbReference type="Pfam" id="PF00665">
    <property type="entry name" value="rve"/>
    <property type="match status" value="1"/>
</dbReference>
<dbReference type="GO" id="GO:0003677">
    <property type="term" value="F:DNA binding"/>
    <property type="evidence" value="ECO:0007669"/>
    <property type="project" value="UniProtKB-KW"/>
</dbReference>